<keyword evidence="7" id="KW-0547">Nucleotide-binding</keyword>
<dbReference type="EC" id="2.7.13.3" evidence="3"/>
<evidence type="ECO:0000259" key="12">
    <source>
        <dbReference type="PROSITE" id="PS50885"/>
    </source>
</evidence>
<dbReference type="CDD" id="cd00075">
    <property type="entry name" value="HATPase"/>
    <property type="match status" value="1"/>
</dbReference>
<dbReference type="InterPro" id="IPR003594">
    <property type="entry name" value="HATPase_dom"/>
</dbReference>
<dbReference type="GO" id="GO:0005524">
    <property type="term" value="F:ATP binding"/>
    <property type="evidence" value="ECO:0007669"/>
    <property type="project" value="UniProtKB-KW"/>
</dbReference>
<evidence type="ECO:0000256" key="10">
    <source>
        <dbReference type="SAM" id="Phobius"/>
    </source>
</evidence>
<keyword evidence="14" id="KW-1185">Reference proteome</keyword>
<keyword evidence="9" id="KW-0067">ATP-binding</keyword>
<evidence type="ECO:0000256" key="1">
    <source>
        <dbReference type="ARBA" id="ARBA00000085"/>
    </source>
</evidence>
<dbReference type="SMART" id="SM00387">
    <property type="entry name" value="HATPase_c"/>
    <property type="match status" value="1"/>
</dbReference>
<dbReference type="SUPFAM" id="SSF55874">
    <property type="entry name" value="ATPase domain of HSP90 chaperone/DNA topoisomerase II/histidine kinase"/>
    <property type="match status" value="1"/>
</dbReference>
<evidence type="ECO:0000256" key="6">
    <source>
        <dbReference type="ARBA" id="ARBA00022679"/>
    </source>
</evidence>
<sequence>MRNSLFLKVYLTLLASLAVVALVSAVFVRLGDDEQQSGWRDRRDLFVTAILPADQSTAELQATLRRLSESFDADLALFDPEGRLIARAGEVFDAGFGDEGERRWKEFRKKHHVMVMRLADGRALAVRMDRPFWPPGRNPLAYLAAIAAAIGLAAYPVVRHLTRRLERLRRGVDVWGEGALVTRVADDGRDEVAAVARSFNKAAARIEELIAAHRTLLANASHELRSPLARLRMAIDLFEQKPDDATRTEIVRNLGEIDELVDEILLASRLEHGETGNRSEPVDLLALVTEEGTRHRLKVTGVPAIVAGEPRLLTRLVRNLMQNAIRHGAPPVTVEVARAGNLVRLSVEDGGEGIPENESGRVFEPFYRPRGRSETGGGWGLGLSLVRQIAERHGATVRYEKAPGGGARFIVDFIAAG</sequence>
<dbReference type="EMBL" id="CP042301">
    <property type="protein sequence ID" value="QDZ00415.1"/>
    <property type="molecule type" value="Genomic_DNA"/>
</dbReference>
<evidence type="ECO:0000256" key="5">
    <source>
        <dbReference type="ARBA" id="ARBA00022553"/>
    </source>
</evidence>
<keyword evidence="10" id="KW-0812">Transmembrane</keyword>
<dbReference type="PANTHER" id="PTHR44936:SF10">
    <property type="entry name" value="SENSOR PROTEIN RSTB"/>
    <property type="match status" value="1"/>
</dbReference>
<dbReference type="InterPro" id="IPR003661">
    <property type="entry name" value="HisK_dim/P_dom"/>
</dbReference>
<dbReference type="GO" id="GO:0000155">
    <property type="term" value="F:phosphorelay sensor kinase activity"/>
    <property type="evidence" value="ECO:0007669"/>
    <property type="project" value="InterPro"/>
</dbReference>
<evidence type="ECO:0000256" key="8">
    <source>
        <dbReference type="ARBA" id="ARBA00022777"/>
    </source>
</evidence>
<dbReference type="GO" id="GO:0005886">
    <property type="term" value="C:plasma membrane"/>
    <property type="evidence" value="ECO:0007669"/>
    <property type="project" value="UniProtKB-SubCell"/>
</dbReference>
<keyword evidence="5" id="KW-0597">Phosphoprotein</keyword>
<dbReference type="InterPro" id="IPR036097">
    <property type="entry name" value="HisK_dim/P_sf"/>
</dbReference>
<evidence type="ECO:0000259" key="11">
    <source>
        <dbReference type="PROSITE" id="PS50109"/>
    </source>
</evidence>
<dbReference type="InterPro" id="IPR036890">
    <property type="entry name" value="HATPase_C_sf"/>
</dbReference>
<dbReference type="Pfam" id="PF00512">
    <property type="entry name" value="HisKA"/>
    <property type="match status" value="1"/>
</dbReference>
<keyword evidence="10" id="KW-1133">Transmembrane helix</keyword>
<dbReference type="InterPro" id="IPR005467">
    <property type="entry name" value="His_kinase_dom"/>
</dbReference>
<dbReference type="Gene3D" id="1.10.287.130">
    <property type="match status" value="1"/>
</dbReference>
<dbReference type="SUPFAM" id="SSF47384">
    <property type="entry name" value="Homodimeric domain of signal transducing histidine kinase"/>
    <property type="match status" value="1"/>
</dbReference>
<dbReference type="OrthoDB" id="9809329at2"/>
<dbReference type="InterPro" id="IPR050980">
    <property type="entry name" value="2C_sensor_his_kinase"/>
</dbReference>
<dbReference type="SMART" id="SM00388">
    <property type="entry name" value="HisKA"/>
    <property type="match status" value="1"/>
</dbReference>
<evidence type="ECO:0000256" key="9">
    <source>
        <dbReference type="ARBA" id="ARBA00022840"/>
    </source>
</evidence>
<keyword evidence="6" id="KW-0808">Transferase</keyword>
<dbReference type="PROSITE" id="PS50885">
    <property type="entry name" value="HAMP"/>
    <property type="match status" value="1"/>
</dbReference>
<evidence type="ECO:0000256" key="3">
    <source>
        <dbReference type="ARBA" id="ARBA00012438"/>
    </source>
</evidence>
<keyword evidence="10" id="KW-0472">Membrane</keyword>
<keyword evidence="4" id="KW-1003">Cell membrane</keyword>
<reference evidence="13" key="1">
    <citation type="submission" date="2020-04" db="EMBL/GenBank/DDBJ databases">
        <title>Nitratireductor sp. nov. isolated from mangrove soil.</title>
        <authorList>
            <person name="Ye Y."/>
        </authorList>
    </citation>
    <scope>NUCLEOTIDE SEQUENCE</scope>
    <source>
        <strain evidence="13">SY7</strain>
    </source>
</reference>
<dbReference type="Pfam" id="PF00672">
    <property type="entry name" value="HAMP"/>
    <property type="match status" value="1"/>
</dbReference>
<comment type="catalytic activity">
    <reaction evidence="1">
        <text>ATP + protein L-histidine = ADP + protein N-phospho-L-histidine.</text>
        <dbReference type="EC" id="2.7.13.3"/>
    </reaction>
</comment>
<dbReference type="PANTHER" id="PTHR44936">
    <property type="entry name" value="SENSOR PROTEIN CREC"/>
    <property type="match status" value="1"/>
</dbReference>
<evidence type="ECO:0000313" key="13">
    <source>
        <dbReference type="EMBL" id="QDZ00415.1"/>
    </source>
</evidence>
<dbReference type="InterPro" id="IPR004358">
    <property type="entry name" value="Sig_transdc_His_kin-like_C"/>
</dbReference>
<dbReference type="Proteomes" id="UP000321389">
    <property type="component" value="Chromosome"/>
</dbReference>
<accession>A0A5B8KXS8</accession>
<dbReference type="SMART" id="SM00304">
    <property type="entry name" value="HAMP"/>
    <property type="match status" value="1"/>
</dbReference>
<dbReference type="InterPro" id="IPR003660">
    <property type="entry name" value="HAMP_dom"/>
</dbReference>
<dbReference type="AlphaFoldDB" id="A0A5B8KXS8"/>
<organism evidence="13 14">
    <name type="scientific">Nitratireductor mangrovi</name>
    <dbReference type="NCBI Taxonomy" id="2599600"/>
    <lineage>
        <taxon>Bacteria</taxon>
        <taxon>Pseudomonadati</taxon>
        <taxon>Pseudomonadota</taxon>
        <taxon>Alphaproteobacteria</taxon>
        <taxon>Hyphomicrobiales</taxon>
        <taxon>Phyllobacteriaceae</taxon>
        <taxon>Nitratireductor</taxon>
    </lineage>
</organism>
<evidence type="ECO:0000256" key="2">
    <source>
        <dbReference type="ARBA" id="ARBA00004651"/>
    </source>
</evidence>
<proteinExistence type="predicted"/>
<feature type="domain" description="Histidine kinase" evidence="11">
    <location>
        <begin position="219"/>
        <end position="417"/>
    </location>
</feature>
<dbReference type="CDD" id="cd00082">
    <property type="entry name" value="HisKA"/>
    <property type="match status" value="1"/>
</dbReference>
<evidence type="ECO:0000256" key="4">
    <source>
        <dbReference type="ARBA" id="ARBA00022475"/>
    </source>
</evidence>
<evidence type="ECO:0000256" key="7">
    <source>
        <dbReference type="ARBA" id="ARBA00022741"/>
    </source>
</evidence>
<dbReference type="PRINTS" id="PR00344">
    <property type="entry name" value="BCTRLSENSOR"/>
</dbReference>
<evidence type="ECO:0000313" key="14">
    <source>
        <dbReference type="Proteomes" id="UP000321389"/>
    </source>
</evidence>
<dbReference type="RefSeq" id="WP_146299063.1">
    <property type="nucleotide sequence ID" value="NZ_CP042301.2"/>
</dbReference>
<feature type="domain" description="HAMP" evidence="12">
    <location>
        <begin position="159"/>
        <end position="211"/>
    </location>
</feature>
<dbReference type="CDD" id="cd06225">
    <property type="entry name" value="HAMP"/>
    <property type="match status" value="1"/>
</dbReference>
<gene>
    <name evidence="13" type="ORF">FQ775_08500</name>
</gene>
<dbReference type="PROSITE" id="PS50109">
    <property type="entry name" value="HIS_KIN"/>
    <property type="match status" value="1"/>
</dbReference>
<feature type="transmembrane region" description="Helical" evidence="10">
    <location>
        <begin position="140"/>
        <end position="158"/>
    </location>
</feature>
<dbReference type="KEGG" id="niy:FQ775_08500"/>
<comment type="subcellular location">
    <subcellularLocation>
        <location evidence="2">Cell membrane</location>
        <topology evidence="2">Multi-pass membrane protein</topology>
    </subcellularLocation>
</comment>
<dbReference type="Pfam" id="PF02518">
    <property type="entry name" value="HATPase_c"/>
    <property type="match status" value="1"/>
</dbReference>
<dbReference type="Gene3D" id="3.30.565.10">
    <property type="entry name" value="Histidine kinase-like ATPase, C-terminal domain"/>
    <property type="match status" value="1"/>
</dbReference>
<name>A0A5B8KXS8_9HYPH</name>
<keyword evidence="8" id="KW-0418">Kinase</keyword>
<protein>
    <recommendedName>
        <fullName evidence="3">histidine kinase</fullName>
        <ecNumber evidence="3">2.7.13.3</ecNumber>
    </recommendedName>
</protein>